<accession>A0A9X9L9H9</accession>
<sequence>MVKDMSVHPVQTPPAPPPSILISVPKAGEGLLTEIPLSTTSAPDNRNQKDILMFQIIACILDDAVGVDHLPQ</sequence>
<name>A0A9X9L9H9_BLUGR</name>
<evidence type="ECO:0000313" key="1">
    <source>
        <dbReference type="EMBL" id="VCU39802.1"/>
    </source>
</evidence>
<dbReference type="AlphaFoldDB" id="A0A9X9L9H9"/>
<protein>
    <submittedName>
        <fullName evidence="1">Bgt-20661</fullName>
    </submittedName>
</protein>
<keyword evidence="2" id="KW-1185">Reference proteome</keyword>
<evidence type="ECO:0000313" key="2">
    <source>
        <dbReference type="Proteomes" id="UP000324639"/>
    </source>
</evidence>
<organism evidence="1 2">
    <name type="scientific">Blumeria graminis f. sp. tritici</name>
    <dbReference type="NCBI Taxonomy" id="62690"/>
    <lineage>
        <taxon>Eukaryota</taxon>
        <taxon>Fungi</taxon>
        <taxon>Dikarya</taxon>
        <taxon>Ascomycota</taxon>
        <taxon>Pezizomycotina</taxon>
        <taxon>Leotiomycetes</taxon>
        <taxon>Erysiphales</taxon>
        <taxon>Erysiphaceae</taxon>
        <taxon>Blumeria</taxon>
    </lineage>
</organism>
<reference evidence="1 2" key="1">
    <citation type="submission" date="2018-08" db="EMBL/GenBank/DDBJ databases">
        <authorList>
            <person name="Muller C M."/>
        </authorList>
    </citation>
    <scope>NUCLEOTIDE SEQUENCE [LARGE SCALE GENOMIC DNA]</scope>
</reference>
<proteinExistence type="predicted"/>
<gene>
    <name evidence="1" type="ORF">BGT96224V316_LOCUS1054</name>
</gene>
<dbReference type="Proteomes" id="UP000324639">
    <property type="component" value="Chromosome Bgt_-02"/>
</dbReference>
<dbReference type="EMBL" id="LR026985">
    <property type="protein sequence ID" value="VCU39802.1"/>
    <property type="molecule type" value="Genomic_DNA"/>
</dbReference>